<dbReference type="Proteomes" id="UP000188613">
    <property type="component" value="Unassembled WGS sequence"/>
</dbReference>
<dbReference type="RefSeq" id="WP_076765322.1">
    <property type="nucleotide sequence ID" value="NZ_MSFI01000012.1"/>
</dbReference>
<gene>
    <name evidence="2" type="ORF">BTO28_08705</name>
</gene>
<protein>
    <submittedName>
        <fullName evidence="2">Recombinase RecT</fullName>
    </submittedName>
</protein>
<dbReference type="EMBL" id="MSFI01000012">
    <property type="protein sequence ID" value="OMP67054.1"/>
    <property type="molecule type" value="Genomic_DNA"/>
</dbReference>
<reference evidence="2 3" key="1">
    <citation type="submission" date="2016-12" db="EMBL/GenBank/DDBJ databases">
        <title>Domibacillus sp. SAB 38T whole genome sequencing.</title>
        <authorList>
            <person name="Verma A."/>
            <person name="Ojha A.K."/>
            <person name="Krishnamurthi S."/>
        </authorList>
    </citation>
    <scope>NUCLEOTIDE SEQUENCE [LARGE SCALE GENOMIC DNA]</scope>
    <source>
        <strain evidence="2 3">SAB 38</strain>
    </source>
</reference>
<dbReference type="GO" id="GO:0003677">
    <property type="term" value="F:DNA binding"/>
    <property type="evidence" value="ECO:0007669"/>
    <property type="project" value="InterPro"/>
</dbReference>
<feature type="region of interest" description="Disordered" evidence="1">
    <location>
        <begin position="1"/>
        <end position="25"/>
    </location>
</feature>
<dbReference type="GO" id="GO:0006259">
    <property type="term" value="P:DNA metabolic process"/>
    <property type="evidence" value="ECO:0007669"/>
    <property type="project" value="InterPro"/>
</dbReference>
<dbReference type="InterPro" id="IPR018330">
    <property type="entry name" value="RecT_fam"/>
</dbReference>
<dbReference type="AlphaFoldDB" id="A0A1V2A8A8"/>
<evidence type="ECO:0000256" key="1">
    <source>
        <dbReference type="SAM" id="MobiDB-lite"/>
    </source>
</evidence>
<dbReference type="NCBIfam" id="TIGR00616">
    <property type="entry name" value="rect"/>
    <property type="match status" value="1"/>
</dbReference>
<accession>A0A1V2A8A8</accession>
<dbReference type="STRING" id="1714355.BTO28_08705"/>
<comment type="caution">
    <text evidence="2">The sequence shown here is derived from an EMBL/GenBank/DDBJ whole genome shotgun (WGS) entry which is preliminary data.</text>
</comment>
<keyword evidence="3" id="KW-1185">Reference proteome</keyword>
<organism evidence="2 3">
    <name type="scientific">Domibacillus epiphyticus</name>
    <dbReference type="NCBI Taxonomy" id="1714355"/>
    <lineage>
        <taxon>Bacteria</taxon>
        <taxon>Bacillati</taxon>
        <taxon>Bacillota</taxon>
        <taxon>Bacilli</taxon>
        <taxon>Bacillales</taxon>
        <taxon>Bacillaceae</taxon>
        <taxon>Domibacillus</taxon>
    </lineage>
</organism>
<dbReference type="Pfam" id="PF03837">
    <property type="entry name" value="RecT"/>
    <property type="match status" value="1"/>
</dbReference>
<dbReference type="OrthoDB" id="1045432at2"/>
<dbReference type="InterPro" id="IPR004590">
    <property type="entry name" value="ssDNA_annealing_RecT"/>
</dbReference>
<name>A0A1V2A8A8_9BACI</name>
<evidence type="ECO:0000313" key="2">
    <source>
        <dbReference type="EMBL" id="OMP67054.1"/>
    </source>
</evidence>
<evidence type="ECO:0000313" key="3">
    <source>
        <dbReference type="Proteomes" id="UP000188613"/>
    </source>
</evidence>
<proteinExistence type="predicted"/>
<sequence>MATNNTIKNELAKKQQNAPAKQVSPEQSLNGLLKRMGPEIQRALPKHMDADRMARIALTAVRTTPKLLECDQMSFLAAIMQSAQLGVEPNTGLGQAYLIPYGKQVQFQLSYKGLIDLAVRSGQYKAIYAHEVYTNDELTFEYGLYKDLKHVPASIPEGEPIGYYAVYHLQNGGFDFVYWTRERIDQHAKKFSQAVQKGWTSPWKTNYDAMAKKTVLKEVLKYAPKSIEFQKTVEADSTIKKEIAPDMSEVIDVQPEFELVEEQQETLVQPETKETKKPSAKDIDFDAINVSNDDLPFK</sequence>